<dbReference type="Ensembl" id="ENSCPVT00000024760.1">
    <property type="protein sequence ID" value="ENSCPVP00000023747.1"/>
    <property type="gene ID" value="ENSCPVG00000018088.1"/>
</dbReference>
<sequence>PHPSIPQEFQQRMQRLAQAELQRYCQESSTQLLGTRNELARLHARLEAAHRDVLQWVRGMWGAQGPPGRGAAVQTPGVLHKEMPSVVGGAKVGCTPSGLS</sequence>
<reference evidence="1" key="3">
    <citation type="submission" date="2025-09" db="UniProtKB">
        <authorList>
            <consortium name="Ensembl"/>
        </authorList>
    </citation>
    <scope>IDENTIFICATION</scope>
</reference>
<dbReference type="Proteomes" id="UP000694382">
    <property type="component" value="Chromosome 15"/>
</dbReference>
<accession>A0A8U8BYE0</accession>
<keyword evidence="2" id="KW-1185">Reference proteome</keyword>
<evidence type="ECO:0000313" key="1">
    <source>
        <dbReference type="Ensembl" id="ENSCPVP00000023747.1"/>
    </source>
</evidence>
<proteinExistence type="predicted"/>
<evidence type="ECO:0000313" key="2">
    <source>
        <dbReference type="Proteomes" id="UP000694382"/>
    </source>
</evidence>
<organism evidence="1 2">
    <name type="scientific">Geospiza parvula</name>
    <name type="common">Small tree-finch</name>
    <name type="synonym">Camarhynchus parvulus</name>
    <dbReference type="NCBI Taxonomy" id="87175"/>
    <lineage>
        <taxon>Eukaryota</taxon>
        <taxon>Metazoa</taxon>
        <taxon>Chordata</taxon>
        <taxon>Craniata</taxon>
        <taxon>Vertebrata</taxon>
        <taxon>Euteleostomi</taxon>
        <taxon>Archelosauria</taxon>
        <taxon>Archosauria</taxon>
        <taxon>Dinosauria</taxon>
        <taxon>Saurischia</taxon>
        <taxon>Theropoda</taxon>
        <taxon>Coelurosauria</taxon>
        <taxon>Aves</taxon>
        <taxon>Neognathae</taxon>
        <taxon>Neoaves</taxon>
        <taxon>Telluraves</taxon>
        <taxon>Australaves</taxon>
        <taxon>Passeriformes</taxon>
        <taxon>Thraupidae</taxon>
        <taxon>Camarhynchus</taxon>
    </lineage>
</organism>
<name>A0A8U8BYE0_GEOPR</name>
<reference evidence="1" key="1">
    <citation type="submission" date="2020-02" db="EMBL/GenBank/DDBJ databases">
        <authorList>
            <person name="Enbody D E."/>
            <person name="Pettersson E M."/>
        </authorList>
    </citation>
    <scope>NUCLEOTIDE SEQUENCE [LARGE SCALE GENOMIC DNA]</scope>
</reference>
<protein>
    <submittedName>
        <fullName evidence="1">Uncharacterized protein</fullName>
    </submittedName>
</protein>
<reference evidence="1" key="2">
    <citation type="submission" date="2025-08" db="UniProtKB">
        <authorList>
            <consortium name="Ensembl"/>
        </authorList>
    </citation>
    <scope>IDENTIFICATION</scope>
</reference>
<dbReference type="AlphaFoldDB" id="A0A8U8BYE0"/>